<reference evidence="2" key="1">
    <citation type="submission" date="2017-11" db="EMBL/GenBank/DDBJ databases">
        <authorList>
            <person name="Kuznetsova I."/>
            <person name="Sazanova A."/>
            <person name="Chirak E."/>
            <person name="Safronova V."/>
            <person name="Willems A."/>
        </authorList>
    </citation>
    <scope>NUCLEOTIDE SEQUENCE [LARGE SCALE GENOMIC DNA]</scope>
    <source>
        <strain evidence="2">STM 196</strain>
    </source>
</reference>
<accession>A0A2P7BQR8</accession>
<evidence type="ECO:0000313" key="2">
    <source>
        <dbReference type="Proteomes" id="UP000241444"/>
    </source>
</evidence>
<evidence type="ECO:0000313" key="1">
    <source>
        <dbReference type="EMBL" id="PSH68794.1"/>
    </source>
</evidence>
<name>A0A2P7BQR8_9HYPH</name>
<keyword evidence="2" id="KW-1185">Reference proteome</keyword>
<sequence>MKVAIQRLGLALLLIGAGFVIGCSIVVQKSAQAVQLGDAIPLSMNPFERCVEPNADEMALFSVAVRTLEVVQGRLNSLGIGAMKFLGSGLLRRRAEDTVNVCGPEGTYDRVARLVSEYRMLEPGRLTEYDLNLAARLSKPDPYVVTAIANSAFNDLPQQSGIFESEDIRPLARSVLAGFRERSAEYAELAYKQMSANDSMGTSAAQIAAAAGHPLALDRIERMMADTLSAKDSIVPWKTKRRLYELAHAFALVGERGKLHLAPLRQLMTMKVQSWAPPFGMIENPPKRMCDLLTYIVGASSADDQAYPYCADDKIPYDQ</sequence>
<organism evidence="1 2">
    <name type="scientific">Phyllobacterium brassicacearum</name>
    <dbReference type="NCBI Taxonomy" id="314235"/>
    <lineage>
        <taxon>Bacteria</taxon>
        <taxon>Pseudomonadati</taxon>
        <taxon>Pseudomonadota</taxon>
        <taxon>Alphaproteobacteria</taxon>
        <taxon>Hyphomicrobiales</taxon>
        <taxon>Phyllobacteriaceae</taxon>
        <taxon>Phyllobacterium</taxon>
    </lineage>
</organism>
<protein>
    <submittedName>
        <fullName evidence="1">Uncharacterized protein</fullName>
    </submittedName>
</protein>
<dbReference type="RefSeq" id="WP_106711136.1">
    <property type="nucleotide sequence ID" value="NZ_PGGO01000007.1"/>
</dbReference>
<dbReference type="Proteomes" id="UP000241444">
    <property type="component" value="Unassembled WGS sequence"/>
</dbReference>
<dbReference type="PROSITE" id="PS51257">
    <property type="entry name" value="PROKAR_LIPOPROTEIN"/>
    <property type="match status" value="1"/>
</dbReference>
<dbReference type="EMBL" id="PGGO01000007">
    <property type="protein sequence ID" value="PSH68794.1"/>
    <property type="molecule type" value="Genomic_DNA"/>
</dbReference>
<dbReference type="AlphaFoldDB" id="A0A2P7BQR8"/>
<dbReference type="OrthoDB" id="8442084at2"/>
<proteinExistence type="predicted"/>
<gene>
    <name evidence="1" type="ORF">CU102_10955</name>
</gene>
<comment type="caution">
    <text evidence="1">The sequence shown here is derived from an EMBL/GenBank/DDBJ whole genome shotgun (WGS) entry which is preliminary data.</text>
</comment>